<gene>
    <name evidence="1" type="ORF">QR680_004298</name>
</gene>
<keyword evidence="2" id="KW-1185">Reference proteome</keyword>
<reference evidence="1" key="1">
    <citation type="submission" date="2023-06" db="EMBL/GenBank/DDBJ databases">
        <title>Genomic analysis of the entomopathogenic nematode Steinernema hermaphroditum.</title>
        <authorList>
            <person name="Schwarz E.M."/>
            <person name="Heppert J.K."/>
            <person name="Baniya A."/>
            <person name="Schwartz H.T."/>
            <person name="Tan C.-H."/>
            <person name="Antoshechkin I."/>
            <person name="Sternberg P.W."/>
            <person name="Goodrich-Blair H."/>
            <person name="Dillman A.R."/>
        </authorList>
    </citation>
    <scope>NUCLEOTIDE SEQUENCE</scope>
    <source>
        <strain evidence="1">PS9179</strain>
        <tissue evidence="1">Whole animal</tissue>
    </source>
</reference>
<comment type="caution">
    <text evidence="1">The sequence shown here is derived from an EMBL/GenBank/DDBJ whole genome shotgun (WGS) entry which is preliminary data.</text>
</comment>
<name>A0AA39LTS5_9BILA</name>
<dbReference type="Proteomes" id="UP001175271">
    <property type="component" value="Unassembled WGS sequence"/>
</dbReference>
<evidence type="ECO:0000313" key="1">
    <source>
        <dbReference type="EMBL" id="KAK0409024.1"/>
    </source>
</evidence>
<protein>
    <submittedName>
        <fullName evidence="1">Uncharacterized protein</fullName>
    </submittedName>
</protein>
<dbReference type="AlphaFoldDB" id="A0AA39LTS5"/>
<proteinExistence type="predicted"/>
<accession>A0AA39LTS5</accession>
<evidence type="ECO:0000313" key="2">
    <source>
        <dbReference type="Proteomes" id="UP001175271"/>
    </source>
</evidence>
<organism evidence="1 2">
    <name type="scientific">Steinernema hermaphroditum</name>
    <dbReference type="NCBI Taxonomy" id="289476"/>
    <lineage>
        <taxon>Eukaryota</taxon>
        <taxon>Metazoa</taxon>
        <taxon>Ecdysozoa</taxon>
        <taxon>Nematoda</taxon>
        <taxon>Chromadorea</taxon>
        <taxon>Rhabditida</taxon>
        <taxon>Tylenchina</taxon>
        <taxon>Panagrolaimomorpha</taxon>
        <taxon>Strongyloidoidea</taxon>
        <taxon>Steinernematidae</taxon>
        <taxon>Steinernema</taxon>
    </lineage>
</organism>
<dbReference type="EMBL" id="JAUCMV010000003">
    <property type="protein sequence ID" value="KAK0409024.1"/>
    <property type="molecule type" value="Genomic_DNA"/>
</dbReference>
<sequence length="284" mass="33272">MDSVPFKFCDTVASLLDELPNVDDRPPGSSLWWTAFHEHKENRKPVLLRLALNDTMSFIFHDIDNFLNYSLAQLQAMDRRYIRITEIEIVNVINSKSSVITFQELEALLQYLKIYIKNPVIYIAKAVERRQDELKKVLLLFDDIELCEIDTRLSSNYIQRFVTNRLKSGSISYLYLSNTADWKTEYEDEVDQFMLTGDYDHISTEKTYDMQFLEKLFESPLTGMRKSVTLCFTPHLTNGLFEKQTQKWKTNSSVGFRRADGVQVRIDLSAPHCQHQISFERKLL</sequence>